<dbReference type="SUPFAM" id="SSF160467">
    <property type="entry name" value="PH0987 N-terminal domain-like"/>
    <property type="match status" value="1"/>
</dbReference>
<keyword evidence="6" id="KW-1185">Reference proteome</keyword>
<sequence length="240" mass="25377">MTAGDATAGCTLEALGEDAVLLRLGERIDPALNREVHALAARIARARPPWLCDIVPAYASLALFVDPAQAGDRFALDLVGEWLAQLRGDAVAKAPRDAAPVEIPVCYHPSCAPDLEAVAQRTGLARDEVVARHCADDYRVGMIGFAPGFPYLLGLDPALAAPRHATPRVRVPAGSVGIAGQQTGIYPGDGPGGWQLVGRTPLSLFDPRRDPPSLLQPGQRLRFVAIGLDEYNARMGAAHG</sequence>
<dbReference type="EC" id="3.5.2.9" evidence="5"/>
<dbReference type="Gene3D" id="2.40.100.10">
    <property type="entry name" value="Cyclophilin-like"/>
    <property type="match status" value="1"/>
</dbReference>
<dbReference type="Proteomes" id="UP001160550">
    <property type="component" value="Unassembled WGS sequence"/>
</dbReference>
<dbReference type="SUPFAM" id="SSF50891">
    <property type="entry name" value="Cyclophilin-like"/>
    <property type="match status" value="1"/>
</dbReference>
<dbReference type="PANTHER" id="PTHR34698:SF2">
    <property type="entry name" value="5-OXOPROLINASE SUBUNIT B"/>
    <property type="match status" value="1"/>
</dbReference>
<dbReference type="Pfam" id="PF02682">
    <property type="entry name" value="CT_C_D"/>
    <property type="match status" value="1"/>
</dbReference>
<proteinExistence type="predicted"/>
<keyword evidence="1" id="KW-0547">Nucleotide-binding</keyword>
<comment type="caution">
    <text evidence="5">The sequence shown here is derived from an EMBL/GenBank/DDBJ whole genome shotgun (WGS) entry which is preliminary data.</text>
</comment>
<evidence type="ECO:0000313" key="5">
    <source>
        <dbReference type="EMBL" id="MDH7452499.1"/>
    </source>
</evidence>
<name>A0ABT6MPX6_9GAMM</name>
<evidence type="ECO:0000256" key="1">
    <source>
        <dbReference type="ARBA" id="ARBA00022741"/>
    </source>
</evidence>
<protein>
    <submittedName>
        <fullName evidence="5">5-oxoprolinase subunit PxpB</fullName>
        <ecNumber evidence="5">3.5.2.9</ecNumber>
    </submittedName>
</protein>
<feature type="domain" description="Carboxyltransferase" evidence="4">
    <location>
        <begin position="10"/>
        <end position="215"/>
    </location>
</feature>
<organism evidence="5 6">
    <name type="scientific">Luteimonas composti</name>
    <dbReference type="NCBI Taxonomy" id="398257"/>
    <lineage>
        <taxon>Bacteria</taxon>
        <taxon>Pseudomonadati</taxon>
        <taxon>Pseudomonadota</taxon>
        <taxon>Gammaproteobacteria</taxon>
        <taxon>Lysobacterales</taxon>
        <taxon>Lysobacteraceae</taxon>
        <taxon>Luteimonas</taxon>
    </lineage>
</organism>
<evidence type="ECO:0000256" key="3">
    <source>
        <dbReference type="ARBA" id="ARBA00022840"/>
    </source>
</evidence>
<dbReference type="InterPro" id="IPR010016">
    <property type="entry name" value="PxpB"/>
</dbReference>
<dbReference type="EMBL" id="JARYGX010000013">
    <property type="protein sequence ID" value="MDH7452499.1"/>
    <property type="molecule type" value="Genomic_DNA"/>
</dbReference>
<keyword evidence="2 5" id="KW-0378">Hydrolase</keyword>
<dbReference type="RefSeq" id="WP_280941707.1">
    <property type="nucleotide sequence ID" value="NZ_JARYGX010000013.1"/>
</dbReference>
<dbReference type="SMART" id="SM00796">
    <property type="entry name" value="AHS1"/>
    <property type="match status" value="1"/>
</dbReference>
<dbReference type="GO" id="GO:0017168">
    <property type="term" value="F:5-oxoprolinase (ATP-hydrolyzing) activity"/>
    <property type="evidence" value="ECO:0007669"/>
    <property type="project" value="UniProtKB-EC"/>
</dbReference>
<dbReference type="PANTHER" id="PTHR34698">
    <property type="entry name" value="5-OXOPROLINASE SUBUNIT B"/>
    <property type="match status" value="1"/>
</dbReference>
<accession>A0ABT6MPX6</accession>
<dbReference type="Gene3D" id="3.30.1360.40">
    <property type="match status" value="1"/>
</dbReference>
<dbReference type="InterPro" id="IPR029000">
    <property type="entry name" value="Cyclophilin-like_dom_sf"/>
</dbReference>
<dbReference type="InterPro" id="IPR003833">
    <property type="entry name" value="CT_C_D"/>
</dbReference>
<reference evidence="5" key="2">
    <citation type="submission" date="2023-04" db="EMBL/GenBank/DDBJ databases">
        <authorList>
            <person name="Sun J.-Q."/>
        </authorList>
    </citation>
    <scope>NUCLEOTIDE SEQUENCE</scope>
    <source>
        <strain evidence="5">CC-YY355</strain>
    </source>
</reference>
<evidence type="ECO:0000259" key="4">
    <source>
        <dbReference type="SMART" id="SM00796"/>
    </source>
</evidence>
<dbReference type="NCBIfam" id="TIGR00370">
    <property type="entry name" value="5-oxoprolinase subunit PxpB"/>
    <property type="match status" value="1"/>
</dbReference>
<gene>
    <name evidence="5" type="primary">pxpB</name>
    <name evidence="5" type="ORF">QF205_05285</name>
</gene>
<evidence type="ECO:0000256" key="2">
    <source>
        <dbReference type="ARBA" id="ARBA00022801"/>
    </source>
</evidence>
<keyword evidence="3" id="KW-0067">ATP-binding</keyword>
<reference evidence="5" key="1">
    <citation type="journal article" date="2007" name="Int. J. Syst. Evol. Microbiol.">
        <title>Luteimonas composti sp. nov., a moderately thermophilic bacterium isolated from food waste.</title>
        <authorList>
            <person name="Young C.C."/>
            <person name="Kampfer P."/>
            <person name="Chen W.M."/>
            <person name="Yen W.S."/>
            <person name="Arun A.B."/>
            <person name="Lai W.A."/>
            <person name="Shen F.T."/>
            <person name="Rekha P.D."/>
            <person name="Lin K.Y."/>
            <person name="Chou J.H."/>
        </authorList>
    </citation>
    <scope>NUCLEOTIDE SEQUENCE</scope>
    <source>
        <strain evidence="5">CC-YY355</strain>
    </source>
</reference>
<evidence type="ECO:0000313" key="6">
    <source>
        <dbReference type="Proteomes" id="UP001160550"/>
    </source>
</evidence>